<proteinExistence type="predicted"/>
<protein>
    <submittedName>
        <fullName evidence="2">Uncharacterized protein</fullName>
    </submittedName>
</protein>
<feature type="region of interest" description="Disordered" evidence="1">
    <location>
        <begin position="152"/>
        <end position="180"/>
    </location>
</feature>
<feature type="compositionally biased region" description="Low complexity" evidence="1">
    <location>
        <begin position="163"/>
        <end position="175"/>
    </location>
</feature>
<evidence type="ECO:0000313" key="3">
    <source>
        <dbReference type="Proteomes" id="UP000288716"/>
    </source>
</evidence>
<dbReference type="Proteomes" id="UP000288716">
    <property type="component" value="Unassembled WGS sequence"/>
</dbReference>
<dbReference type="OrthoDB" id="10051804at2759"/>
<comment type="caution">
    <text evidence="2">The sequence shown here is derived from an EMBL/GenBank/DDBJ whole genome shotgun (WGS) entry which is preliminary data.</text>
</comment>
<gene>
    <name evidence="2" type="ORF">B4U80_08449</name>
</gene>
<dbReference type="EMBL" id="NCKV01002637">
    <property type="protein sequence ID" value="RWS26580.1"/>
    <property type="molecule type" value="Genomic_DNA"/>
</dbReference>
<accession>A0A443SGD3</accession>
<dbReference type="AlphaFoldDB" id="A0A443SGD3"/>
<evidence type="ECO:0000256" key="1">
    <source>
        <dbReference type="SAM" id="MobiDB-lite"/>
    </source>
</evidence>
<keyword evidence="3" id="KW-1185">Reference proteome</keyword>
<dbReference type="VEuPathDB" id="VectorBase:LDEU005460"/>
<evidence type="ECO:0000313" key="2">
    <source>
        <dbReference type="EMBL" id="RWS26580.1"/>
    </source>
</evidence>
<dbReference type="PANTHER" id="PTHR33964">
    <property type="entry name" value="RE45066P-RELATED"/>
    <property type="match status" value="1"/>
</dbReference>
<organism evidence="2 3">
    <name type="scientific">Leptotrombidium deliense</name>
    <dbReference type="NCBI Taxonomy" id="299467"/>
    <lineage>
        <taxon>Eukaryota</taxon>
        <taxon>Metazoa</taxon>
        <taxon>Ecdysozoa</taxon>
        <taxon>Arthropoda</taxon>
        <taxon>Chelicerata</taxon>
        <taxon>Arachnida</taxon>
        <taxon>Acari</taxon>
        <taxon>Acariformes</taxon>
        <taxon>Trombidiformes</taxon>
        <taxon>Prostigmata</taxon>
        <taxon>Anystina</taxon>
        <taxon>Parasitengona</taxon>
        <taxon>Trombiculoidea</taxon>
        <taxon>Trombiculidae</taxon>
        <taxon>Leptotrombidium</taxon>
    </lineage>
</organism>
<dbReference type="PANTHER" id="PTHR33964:SF9">
    <property type="match status" value="1"/>
</dbReference>
<name>A0A443SGD3_9ACAR</name>
<sequence>MVKPYLHDLRYMFPTKIEDVDEMCKMWSQFVDCVRRYVSSCFSEERRTKFNSAVESSVDTVHAICSSDSVQKEYLSTAECFRRVSVERCGSFYKQLIEFVSNPKAHDDHICCQFIGCVNEPLLRECGHRSRNLMEHSMGFLMSRCSKKSVSPYERCPTPPPIQASTATSPQTSSSFHDSNDISQRARADKAFKLTYSTQIPNSITYTLPPETGSRTSTAITFSSPTIFVYYSTLFTLFFRYYASQIDVTFRV</sequence>
<reference evidence="2 3" key="1">
    <citation type="journal article" date="2018" name="Gigascience">
        <title>Genomes of trombidid mites reveal novel predicted allergens and laterally-transferred genes associated with secondary metabolism.</title>
        <authorList>
            <person name="Dong X."/>
            <person name="Chaisiri K."/>
            <person name="Xia D."/>
            <person name="Armstrong S.D."/>
            <person name="Fang Y."/>
            <person name="Donnelly M.J."/>
            <person name="Kadowaki T."/>
            <person name="McGarry J.W."/>
            <person name="Darby A.C."/>
            <person name="Makepeace B.L."/>
        </authorList>
    </citation>
    <scope>NUCLEOTIDE SEQUENCE [LARGE SCALE GENOMIC DNA]</scope>
    <source>
        <strain evidence="2">UoL-UT</strain>
    </source>
</reference>